<gene>
    <name evidence="1" type="ORF">SETTUDRAFT_154851</name>
</gene>
<dbReference type="EMBL" id="KB908703">
    <property type="protein sequence ID" value="EOA85279.1"/>
    <property type="molecule type" value="Genomic_DNA"/>
</dbReference>
<evidence type="ECO:0000313" key="2">
    <source>
        <dbReference type="Proteomes" id="UP000016935"/>
    </source>
</evidence>
<reference evidence="1 2" key="2">
    <citation type="journal article" date="2013" name="PLoS Genet.">
        <title>Comparative genome structure, secondary metabolite, and effector coding capacity across Cochliobolus pathogens.</title>
        <authorList>
            <person name="Condon B.J."/>
            <person name="Leng Y."/>
            <person name="Wu D."/>
            <person name="Bushley K.E."/>
            <person name="Ohm R.A."/>
            <person name="Otillar R."/>
            <person name="Martin J."/>
            <person name="Schackwitz W."/>
            <person name="Grimwood J."/>
            <person name="MohdZainudin N."/>
            <person name="Xue C."/>
            <person name="Wang R."/>
            <person name="Manning V.A."/>
            <person name="Dhillon B."/>
            <person name="Tu Z.J."/>
            <person name="Steffenson B.J."/>
            <person name="Salamov A."/>
            <person name="Sun H."/>
            <person name="Lowry S."/>
            <person name="LaButti K."/>
            <person name="Han J."/>
            <person name="Copeland A."/>
            <person name="Lindquist E."/>
            <person name="Barry K."/>
            <person name="Schmutz J."/>
            <person name="Baker S.E."/>
            <person name="Ciuffetti L.M."/>
            <person name="Grigoriev I.V."/>
            <person name="Zhong S."/>
            <person name="Turgeon B.G."/>
        </authorList>
    </citation>
    <scope>NUCLEOTIDE SEQUENCE [LARGE SCALE GENOMIC DNA]</scope>
    <source>
        <strain evidence="2">28A</strain>
    </source>
</reference>
<accession>R0K6V8</accession>
<dbReference type="GeneID" id="19397445"/>
<protein>
    <submittedName>
        <fullName evidence="1">Uncharacterized protein</fullName>
    </submittedName>
</protein>
<reference evidence="1 2" key="1">
    <citation type="journal article" date="2012" name="PLoS Pathog.">
        <title>Diverse lifestyles and strategies of plant pathogenesis encoded in the genomes of eighteen Dothideomycetes fungi.</title>
        <authorList>
            <person name="Ohm R.A."/>
            <person name="Feau N."/>
            <person name="Henrissat B."/>
            <person name="Schoch C.L."/>
            <person name="Horwitz B.A."/>
            <person name="Barry K.W."/>
            <person name="Condon B.J."/>
            <person name="Copeland A.C."/>
            <person name="Dhillon B."/>
            <person name="Glaser F."/>
            <person name="Hesse C.N."/>
            <person name="Kosti I."/>
            <person name="LaButti K."/>
            <person name="Lindquist E.A."/>
            <person name="Lucas S."/>
            <person name="Salamov A.A."/>
            <person name="Bradshaw R.E."/>
            <person name="Ciuffetti L."/>
            <person name="Hamelin R.C."/>
            <person name="Kema G.H.J."/>
            <person name="Lawrence C."/>
            <person name="Scott J.A."/>
            <person name="Spatafora J.W."/>
            <person name="Turgeon B.G."/>
            <person name="de Wit P.J.G.M."/>
            <person name="Zhong S."/>
            <person name="Goodwin S.B."/>
            <person name="Grigoriev I.V."/>
        </authorList>
    </citation>
    <scope>NUCLEOTIDE SEQUENCE [LARGE SCALE GENOMIC DNA]</scope>
    <source>
        <strain evidence="2">28A</strain>
    </source>
</reference>
<keyword evidence="2" id="KW-1185">Reference proteome</keyword>
<evidence type="ECO:0000313" key="1">
    <source>
        <dbReference type="EMBL" id="EOA85279.1"/>
    </source>
</evidence>
<organism evidence="1 2">
    <name type="scientific">Exserohilum turcicum (strain 28A)</name>
    <name type="common">Northern leaf blight fungus</name>
    <name type="synonym">Setosphaeria turcica</name>
    <dbReference type="NCBI Taxonomy" id="671987"/>
    <lineage>
        <taxon>Eukaryota</taxon>
        <taxon>Fungi</taxon>
        <taxon>Dikarya</taxon>
        <taxon>Ascomycota</taxon>
        <taxon>Pezizomycotina</taxon>
        <taxon>Dothideomycetes</taxon>
        <taxon>Pleosporomycetidae</taxon>
        <taxon>Pleosporales</taxon>
        <taxon>Pleosporineae</taxon>
        <taxon>Pleosporaceae</taxon>
        <taxon>Exserohilum</taxon>
    </lineage>
</organism>
<dbReference type="Proteomes" id="UP000016935">
    <property type="component" value="Unassembled WGS sequence"/>
</dbReference>
<proteinExistence type="predicted"/>
<dbReference type="HOGENOM" id="CLU_2639663_0_0_1"/>
<dbReference type="RefSeq" id="XP_008027711.1">
    <property type="nucleotide sequence ID" value="XM_008029520.1"/>
</dbReference>
<sequence>MPLRGKRRAPAKQTTPPQELLPSLEASVTYCCGWYAFGCAKKEWELVHATVLIKANLYLVVLVRGGVVDALNGTPRR</sequence>
<name>R0K6V8_EXST2</name>
<dbReference type="AlphaFoldDB" id="R0K6V8"/>